<reference evidence="1 2" key="1">
    <citation type="submission" date="2020-08" db="EMBL/GenBank/DDBJ databases">
        <title>Genome sequence of Sphingomonas daechungensis KACC 18115T.</title>
        <authorList>
            <person name="Hyun D.-W."/>
            <person name="Bae J.-W."/>
        </authorList>
    </citation>
    <scope>NUCLEOTIDE SEQUENCE [LARGE SCALE GENOMIC DNA]</scope>
    <source>
        <strain evidence="1 2">KACC 18115</strain>
    </source>
</reference>
<accession>A0ABX6T388</accession>
<keyword evidence="2" id="KW-1185">Reference proteome</keyword>
<dbReference type="EMBL" id="CP060780">
    <property type="protein sequence ID" value="QNP43470.1"/>
    <property type="molecule type" value="Genomic_DNA"/>
</dbReference>
<sequence length="255" mass="28635">MEAFAQALVQAEGLLREYHATTQAQFKSSHPDEMIAIRENSRLIFTLSWTKAVLFSRAIIDQVNAGNLLAAFQSLRAYAELVATVRFTAKEMMPLIQDAAETGSISVENARTLSSKLNTLLHGGRFNWPLYFEEGAKAVLDRKRAKTTKEERRKFETNSLRVGTCFEKWAEEEPAVEFIYDYLCDLVHPNKGSNLILLVERGGNVVFDTSPSSQMGWVIFGRIFPFAASMCLRAMGEFQPIFALLGAEDEARSVH</sequence>
<dbReference type="Proteomes" id="UP000516134">
    <property type="component" value="Chromosome"/>
</dbReference>
<organism evidence="1 2">
    <name type="scientific">Sphingomonas daechungensis</name>
    <dbReference type="NCBI Taxonomy" id="1176646"/>
    <lineage>
        <taxon>Bacteria</taxon>
        <taxon>Pseudomonadati</taxon>
        <taxon>Pseudomonadota</taxon>
        <taxon>Alphaproteobacteria</taxon>
        <taxon>Sphingomonadales</taxon>
        <taxon>Sphingomonadaceae</taxon>
        <taxon>Sphingomonas</taxon>
    </lineage>
</organism>
<protein>
    <recommendedName>
        <fullName evidence="3">HEPN AbiU2-like domain-containing protein</fullName>
    </recommendedName>
</protein>
<evidence type="ECO:0000313" key="2">
    <source>
        <dbReference type="Proteomes" id="UP000516134"/>
    </source>
</evidence>
<gene>
    <name evidence="1" type="ORF">H9L15_01260</name>
</gene>
<evidence type="ECO:0008006" key="3">
    <source>
        <dbReference type="Google" id="ProtNLM"/>
    </source>
</evidence>
<name>A0ABX6T388_9SPHN</name>
<evidence type="ECO:0000313" key="1">
    <source>
        <dbReference type="EMBL" id="QNP43470.1"/>
    </source>
</evidence>
<proteinExistence type="predicted"/>